<protein>
    <submittedName>
        <fullName evidence="1">Uncharacterized protein</fullName>
    </submittedName>
</protein>
<reference evidence="1" key="1">
    <citation type="submission" date="2023-06" db="EMBL/GenBank/DDBJ databases">
        <title>Survivors Of The Sea: Transcriptome response of Skeletonema marinoi to long-term dormancy.</title>
        <authorList>
            <person name="Pinder M.I.M."/>
            <person name="Kourtchenko O."/>
            <person name="Robertson E.K."/>
            <person name="Larsson T."/>
            <person name="Maumus F."/>
            <person name="Osuna-Cruz C.M."/>
            <person name="Vancaester E."/>
            <person name="Stenow R."/>
            <person name="Vandepoele K."/>
            <person name="Ploug H."/>
            <person name="Bruchert V."/>
            <person name="Godhe A."/>
            <person name="Topel M."/>
        </authorList>
    </citation>
    <scope>NUCLEOTIDE SEQUENCE</scope>
    <source>
        <strain evidence="1">R05AC</strain>
    </source>
</reference>
<accession>A0AAD8XUR1</accession>
<gene>
    <name evidence="1" type="ORF">QTG54_015330</name>
</gene>
<dbReference type="AlphaFoldDB" id="A0AAD8XUR1"/>
<evidence type="ECO:0000313" key="2">
    <source>
        <dbReference type="Proteomes" id="UP001224775"/>
    </source>
</evidence>
<dbReference type="Proteomes" id="UP001224775">
    <property type="component" value="Unassembled WGS sequence"/>
</dbReference>
<name>A0AAD8XUR1_9STRA</name>
<comment type="caution">
    <text evidence="1">The sequence shown here is derived from an EMBL/GenBank/DDBJ whole genome shotgun (WGS) entry which is preliminary data.</text>
</comment>
<evidence type="ECO:0000313" key="1">
    <source>
        <dbReference type="EMBL" id="KAK1734072.1"/>
    </source>
</evidence>
<keyword evidence="2" id="KW-1185">Reference proteome</keyword>
<organism evidence="1 2">
    <name type="scientific">Skeletonema marinoi</name>
    <dbReference type="NCBI Taxonomy" id="267567"/>
    <lineage>
        <taxon>Eukaryota</taxon>
        <taxon>Sar</taxon>
        <taxon>Stramenopiles</taxon>
        <taxon>Ochrophyta</taxon>
        <taxon>Bacillariophyta</taxon>
        <taxon>Coscinodiscophyceae</taxon>
        <taxon>Thalassiosirophycidae</taxon>
        <taxon>Thalassiosirales</taxon>
        <taxon>Skeletonemataceae</taxon>
        <taxon>Skeletonema</taxon>
        <taxon>Skeletonema marinoi-dohrnii complex</taxon>
    </lineage>
</organism>
<dbReference type="EMBL" id="JATAAI010000042">
    <property type="protein sequence ID" value="KAK1734072.1"/>
    <property type="molecule type" value="Genomic_DNA"/>
</dbReference>
<sequence length="81" mass="9395">MRREGDSDDESDDEDEIIFTTDYELGTDDLGWLGFYIGRSEHLIKLNIFDLPYHPAELHDEQMDALTRGISRNRSIVGTYN</sequence>
<proteinExistence type="predicted"/>